<keyword evidence="2" id="KW-1133">Transmembrane helix</keyword>
<evidence type="ECO:0000313" key="3">
    <source>
        <dbReference type="EMBL" id="OBZ72036.1"/>
    </source>
</evidence>
<evidence type="ECO:0000256" key="2">
    <source>
        <dbReference type="SAM" id="Phobius"/>
    </source>
</evidence>
<keyword evidence="4" id="KW-1185">Reference proteome</keyword>
<dbReference type="STRING" id="5627.A0A1C7M6L2"/>
<dbReference type="OrthoDB" id="5340910at2759"/>
<evidence type="ECO:0000256" key="1">
    <source>
        <dbReference type="SAM" id="MobiDB-lite"/>
    </source>
</evidence>
<comment type="caution">
    <text evidence="3">The sequence shown here is derived from an EMBL/GenBank/DDBJ whole genome shotgun (WGS) entry which is preliminary data.</text>
</comment>
<feature type="transmembrane region" description="Helical" evidence="2">
    <location>
        <begin position="25"/>
        <end position="48"/>
    </location>
</feature>
<reference evidence="3 4" key="1">
    <citation type="submission" date="2016-03" db="EMBL/GenBank/DDBJ databases">
        <title>Whole genome sequencing of Grifola frondosa 9006-11.</title>
        <authorList>
            <person name="Min B."/>
            <person name="Park H."/>
            <person name="Kim J.-G."/>
            <person name="Cho H."/>
            <person name="Oh Y.-L."/>
            <person name="Kong W.-S."/>
            <person name="Choi I.-G."/>
        </authorList>
    </citation>
    <scope>NUCLEOTIDE SEQUENCE [LARGE SCALE GENOMIC DNA]</scope>
    <source>
        <strain evidence="3 4">9006-11</strain>
    </source>
</reference>
<evidence type="ECO:0008006" key="5">
    <source>
        <dbReference type="Google" id="ProtNLM"/>
    </source>
</evidence>
<organism evidence="3 4">
    <name type="scientific">Grifola frondosa</name>
    <name type="common">Maitake</name>
    <name type="synonym">Polyporus frondosus</name>
    <dbReference type="NCBI Taxonomy" id="5627"/>
    <lineage>
        <taxon>Eukaryota</taxon>
        <taxon>Fungi</taxon>
        <taxon>Dikarya</taxon>
        <taxon>Basidiomycota</taxon>
        <taxon>Agaricomycotina</taxon>
        <taxon>Agaricomycetes</taxon>
        <taxon>Polyporales</taxon>
        <taxon>Grifolaceae</taxon>
        <taxon>Grifola</taxon>
    </lineage>
</organism>
<proteinExistence type="predicted"/>
<protein>
    <recommendedName>
        <fullName evidence="5">SH3 domain-containing protein</fullName>
    </recommendedName>
</protein>
<accession>A0A1C7M6L2</accession>
<keyword evidence="2" id="KW-0472">Membrane</keyword>
<evidence type="ECO:0000313" key="4">
    <source>
        <dbReference type="Proteomes" id="UP000092993"/>
    </source>
</evidence>
<keyword evidence="2" id="KW-0812">Transmembrane</keyword>
<name>A0A1C7M6L2_GRIFR</name>
<gene>
    <name evidence="3" type="ORF">A0H81_07743</name>
</gene>
<feature type="region of interest" description="Disordered" evidence="1">
    <location>
        <begin position="76"/>
        <end position="97"/>
    </location>
</feature>
<dbReference type="EMBL" id="LUGG01000009">
    <property type="protein sequence ID" value="OBZ72036.1"/>
    <property type="molecule type" value="Genomic_DNA"/>
</dbReference>
<dbReference type="AlphaFoldDB" id="A0A1C7M6L2"/>
<sequence>MAPHIQLFARGTTDDSDESTLSPTIIAGIAVAASIGVGLVISFTIRFLRKRAADKRREDRRPTAFLNMPGVVKADEEKDSHGTLPADPFLSTSHPGGNPNRLSIASTLSSLGAPGKRKVHQLFDPKLPDELVVCLGEQLSVVQIFDDGWCIVGRDSALHHGDAELGAVPALCFLEPVKDLKIEPPSRVSSLGVTVNLDGGPGVEGRKNVVSWSNL</sequence>
<dbReference type="Proteomes" id="UP000092993">
    <property type="component" value="Unassembled WGS sequence"/>
</dbReference>